<comment type="caution">
    <text evidence="2">The sequence shown here is derived from an EMBL/GenBank/DDBJ whole genome shotgun (WGS) entry which is preliminary data.</text>
</comment>
<keyword evidence="1" id="KW-0472">Membrane</keyword>
<gene>
    <name evidence="2" type="ORF">Hsar01_03427</name>
</gene>
<dbReference type="EMBL" id="BAABRI010000021">
    <property type="protein sequence ID" value="GAA5484186.1"/>
    <property type="molecule type" value="Genomic_DNA"/>
</dbReference>
<name>A0ABP9UUY2_9BACT</name>
<proteinExistence type="predicted"/>
<evidence type="ECO:0000313" key="2">
    <source>
        <dbReference type="EMBL" id="GAA5484186.1"/>
    </source>
</evidence>
<evidence type="ECO:0000313" key="3">
    <source>
        <dbReference type="Proteomes" id="UP001476282"/>
    </source>
</evidence>
<keyword evidence="3" id="KW-1185">Reference proteome</keyword>
<organism evidence="2 3">
    <name type="scientific">Haloferula sargassicola</name>
    <dbReference type="NCBI Taxonomy" id="490096"/>
    <lineage>
        <taxon>Bacteria</taxon>
        <taxon>Pseudomonadati</taxon>
        <taxon>Verrucomicrobiota</taxon>
        <taxon>Verrucomicrobiia</taxon>
        <taxon>Verrucomicrobiales</taxon>
        <taxon>Verrucomicrobiaceae</taxon>
        <taxon>Haloferula</taxon>
    </lineage>
</organism>
<keyword evidence="1" id="KW-0812">Transmembrane</keyword>
<keyword evidence="1" id="KW-1133">Transmembrane helix</keyword>
<protein>
    <submittedName>
        <fullName evidence="2">Uncharacterized protein</fullName>
    </submittedName>
</protein>
<sequence>MKAFKIGALVGLILTAIGPVLVFTGTLDVEKNKTIMLIGMLLWFLGATPWLGSNKLQPADKEVEI</sequence>
<evidence type="ECO:0000256" key="1">
    <source>
        <dbReference type="SAM" id="Phobius"/>
    </source>
</evidence>
<accession>A0ABP9UUY2</accession>
<feature type="transmembrane region" description="Helical" evidence="1">
    <location>
        <begin position="34"/>
        <end position="52"/>
    </location>
</feature>
<dbReference type="RefSeq" id="WP_353568282.1">
    <property type="nucleotide sequence ID" value="NZ_BAABRI010000021.1"/>
</dbReference>
<reference evidence="2 3" key="1">
    <citation type="submission" date="2024-02" db="EMBL/GenBank/DDBJ databases">
        <title>Haloferula sargassicola NBRC 104335.</title>
        <authorList>
            <person name="Ichikawa N."/>
            <person name="Katano-Makiyama Y."/>
            <person name="Hidaka K."/>
        </authorList>
    </citation>
    <scope>NUCLEOTIDE SEQUENCE [LARGE SCALE GENOMIC DNA]</scope>
    <source>
        <strain evidence="2 3">NBRC 104335</strain>
    </source>
</reference>
<dbReference type="Proteomes" id="UP001476282">
    <property type="component" value="Unassembled WGS sequence"/>
</dbReference>